<evidence type="ECO:0000256" key="2">
    <source>
        <dbReference type="SAM" id="SignalP"/>
    </source>
</evidence>
<gene>
    <name evidence="4" type="ORF">HBF26_00905</name>
</gene>
<dbReference type="NCBIfam" id="TIGR01414">
    <property type="entry name" value="autotrans_barl"/>
    <property type="match status" value="1"/>
</dbReference>
<dbReference type="Gene3D" id="2.160.20.20">
    <property type="match status" value="1"/>
</dbReference>
<keyword evidence="5" id="KW-1185">Reference proteome</keyword>
<dbReference type="Pfam" id="PF18883">
    <property type="entry name" value="AC_1"/>
    <property type="match status" value="1"/>
</dbReference>
<dbReference type="SUPFAM" id="SSF51126">
    <property type="entry name" value="Pectin lyase-like"/>
    <property type="match status" value="1"/>
</dbReference>
<organism evidence="4 5">
    <name type="scientific">Luteibacter jiangsuensis</name>
    <dbReference type="NCBI Taxonomy" id="637577"/>
    <lineage>
        <taxon>Bacteria</taxon>
        <taxon>Pseudomonadati</taxon>
        <taxon>Pseudomonadota</taxon>
        <taxon>Gammaproteobacteria</taxon>
        <taxon>Lysobacterales</taxon>
        <taxon>Rhodanobacteraceae</taxon>
        <taxon>Luteibacter</taxon>
    </lineage>
</organism>
<accession>A0ABX0PY78</accession>
<feature type="region of interest" description="Disordered" evidence="1">
    <location>
        <begin position="481"/>
        <end position="513"/>
    </location>
</feature>
<keyword evidence="2" id="KW-0732">Signal</keyword>
<sequence length="829" mass="85601">MTSQHHAEHRAAALPAIIASLLLAAPAAVLAGNVEGPGAVHIVRNGDPIEAWGVGDRGTLIVDGGTTLSILATSNGVVQLNGAATGPVTLRNGAKGTIAGSNISDTLGRGLIIQLASNSPGTETPPSAVVTGSNVSGGASGILMSGGGTLSIDQSSSVSGTAANSAGLQFSYGTVNVAGKSQITGVRSGVIVTTDNRNNDMGATLTVDDSSIIGQNGSGILVDSQTLLQPSIAMITLANGATVTGGNGIAIETAFNTSTGRGDEATVNVSASTIRGDMVSRGGRFDLNATDGAILEGRILGLNAVAFDKASVWNITGDSDVRTLSLSGASLAFQPRSDGDHSTLTVAGDLSGTGGNLALNTVMNAGGAVANQQTDRLLIEGNVTTTGTTLIEVTATGAGANTDNNQNGQVDAHEGISIIQVGGTSRADAFALRGGYVAAGPYQYTLHAFGPGQTDPAQNLLPSGDLNWDYRLGNRFVCENECEPENPEDGGGGDGENPNPDRPPPEDGRNAVVPQVPSYLSAPAALLTYGDMMTDGLHQRLGDIRQGTSHDPVGGEVFMRYLGGQLRYSSNRSFRNYGYDFDQQINALQLGGSLIALDHDNGTLRAGWAADHGTTRVTPKAADGNSRAKYRANGVSAWATWQSGNGFWVDGVVGAIRYRGDVGTDLRGADVGRIRANGWTTSVEAGMPFALGHEWTVEPRFQVKHQSLNFRDFRDGDGLDVRLGTAKQTSATLGGRLSRTANPVFMPYASVDLTHTSNGDPSVDVSSEEWNAADRFRSGRVGNGYRVSAGAVSQLGKRVQVYGEANYRHAIGGYGMRGFAGNLGVRVTF</sequence>
<dbReference type="InterPro" id="IPR005546">
    <property type="entry name" value="Autotransporte_beta"/>
</dbReference>
<feature type="chain" id="PRO_5045224518" evidence="2">
    <location>
        <begin position="32"/>
        <end position="829"/>
    </location>
</feature>
<comment type="caution">
    <text evidence="4">The sequence shown here is derived from an EMBL/GenBank/DDBJ whole genome shotgun (WGS) entry which is preliminary data.</text>
</comment>
<feature type="domain" description="Autotransporter" evidence="3">
    <location>
        <begin position="550"/>
        <end position="829"/>
    </location>
</feature>
<feature type="signal peptide" evidence="2">
    <location>
        <begin position="1"/>
        <end position="31"/>
    </location>
</feature>
<proteinExistence type="predicted"/>
<dbReference type="EMBL" id="JAAQQR010000001">
    <property type="protein sequence ID" value="NID03428.1"/>
    <property type="molecule type" value="Genomic_DNA"/>
</dbReference>
<dbReference type="InterPro" id="IPR011050">
    <property type="entry name" value="Pectin_lyase_fold/virulence"/>
</dbReference>
<name>A0ABX0PY78_9GAMM</name>
<dbReference type="SUPFAM" id="SSF103515">
    <property type="entry name" value="Autotransporter"/>
    <property type="match status" value="1"/>
</dbReference>
<dbReference type="PROSITE" id="PS51208">
    <property type="entry name" value="AUTOTRANSPORTER"/>
    <property type="match status" value="1"/>
</dbReference>
<dbReference type="RefSeq" id="WP_167122163.1">
    <property type="nucleotide sequence ID" value="NZ_JAAQQR010000001.1"/>
</dbReference>
<dbReference type="Proteomes" id="UP001429601">
    <property type="component" value="Unassembled WGS sequence"/>
</dbReference>
<dbReference type="InterPro" id="IPR036709">
    <property type="entry name" value="Autotransporte_beta_dom_sf"/>
</dbReference>
<evidence type="ECO:0000256" key="1">
    <source>
        <dbReference type="SAM" id="MobiDB-lite"/>
    </source>
</evidence>
<dbReference type="Pfam" id="PF03797">
    <property type="entry name" value="Autotransporter"/>
    <property type="match status" value="1"/>
</dbReference>
<evidence type="ECO:0000313" key="5">
    <source>
        <dbReference type="Proteomes" id="UP001429601"/>
    </source>
</evidence>
<dbReference type="Gene3D" id="2.40.128.130">
    <property type="entry name" value="Autotransporter beta-domain"/>
    <property type="match status" value="1"/>
</dbReference>
<reference evidence="4 5" key="1">
    <citation type="journal article" date="2011" name="Curr. Microbiol.">
        <title>Luteibacter jiangsuensis sp. nov.: a methamidophos-degrading bacterium isolated from a methamidophos-manufacturing factory.</title>
        <authorList>
            <person name="Wang L."/>
            <person name="Wang G.L."/>
            <person name="Li S.P."/>
            <person name="Jiang J.D."/>
        </authorList>
    </citation>
    <scope>NUCLEOTIDE SEQUENCE [LARGE SCALE GENOMIC DNA]</scope>
    <source>
        <strain evidence="4 5">CGMCC 1.10133</strain>
    </source>
</reference>
<evidence type="ECO:0000259" key="3">
    <source>
        <dbReference type="PROSITE" id="PS51208"/>
    </source>
</evidence>
<dbReference type="InterPro" id="IPR043990">
    <property type="entry name" value="AC_1"/>
</dbReference>
<dbReference type="InterPro" id="IPR006315">
    <property type="entry name" value="OM_autotransptr_brl_dom"/>
</dbReference>
<dbReference type="InterPro" id="IPR012332">
    <property type="entry name" value="Autotransporter_pectin_lyase_C"/>
</dbReference>
<dbReference type="CDD" id="cd01344">
    <property type="entry name" value="PL2_Passenger_AT"/>
    <property type="match status" value="1"/>
</dbReference>
<protein>
    <submittedName>
        <fullName evidence="4">Autotransporter outer membrane beta-barrel domain-containing protein</fullName>
    </submittedName>
</protein>
<evidence type="ECO:0000313" key="4">
    <source>
        <dbReference type="EMBL" id="NID03428.1"/>
    </source>
</evidence>
<dbReference type="SMART" id="SM00869">
    <property type="entry name" value="Autotransporter"/>
    <property type="match status" value="1"/>
</dbReference>